<organism evidence="1 2">
    <name type="scientific">Allacma fusca</name>
    <dbReference type="NCBI Taxonomy" id="39272"/>
    <lineage>
        <taxon>Eukaryota</taxon>
        <taxon>Metazoa</taxon>
        <taxon>Ecdysozoa</taxon>
        <taxon>Arthropoda</taxon>
        <taxon>Hexapoda</taxon>
        <taxon>Collembola</taxon>
        <taxon>Symphypleona</taxon>
        <taxon>Sminthuridae</taxon>
        <taxon>Allacma</taxon>
    </lineage>
</organism>
<keyword evidence="2" id="KW-1185">Reference proteome</keyword>
<sequence>MPECLVNIIIWGLSIQKPSSVKAIPVMDTTKALLPENTKSNLEMLLSLAHLQNSAKLKFEQEEVIKNALLFVRERGVLPVTHEEEDPLPLLPLATTTTASTKTTPGDAPAPVKITLENSDFIFIPPTPETPGTPKEEEMISKSKQSNSSQPVIILKKGSSGGHTKQEILLTAELQPEEVPNPAVTVTGVPPTSVEELLSITEDQPRPMTNFQNIKDAYFDLLQQFKEFRTVAYKKISKLEQRFDDLLENGTRSGQNDGMTVKMESMYDKLSEIDLRHNLTRLMDQCVFKIVGEDVDDATALWQKIELSVLHPTEIKTAKILREIVSMAYVRNKTNANPVFTFLRKLQDVDKIPSYEYLLNGMRVRDDFNGPEIFHIAQYLKDHNAVRSSLYSRIPKSVQFAISGRNVNIIYFETRTGRNYLHVRDDGNRRERHNYYIKASQSYTESKAAVWRTVYYPATESFRIRNILFNDYMFVNDEGFLETTSMANANQLGTEFNFELQNNYVVLKSKHFNHEPLVATWSGGKFPFYFSLRRDASMKHVANFIIEPDTLL</sequence>
<evidence type="ECO:0000313" key="1">
    <source>
        <dbReference type="EMBL" id="CAG7821851.1"/>
    </source>
</evidence>
<evidence type="ECO:0000313" key="2">
    <source>
        <dbReference type="Proteomes" id="UP000708208"/>
    </source>
</evidence>
<comment type="caution">
    <text evidence="1">The sequence shown here is derived from an EMBL/GenBank/DDBJ whole genome shotgun (WGS) entry which is preliminary data.</text>
</comment>
<protein>
    <submittedName>
        <fullName evidence="1">Uncharacterized protein</fullName>
    </submittedName>
</protein>
<proteinExistence type="predicted"/>
<gene>
    <name evidence="1" type="ORF">AFUS01_LOCUS32158</name>
</gene>
<dbReference type="EMBL" id="CAJVCH010523202">
    <property type="protein sequence ID" value="CAG7821851.1"/>
    <property type="molecule type" value="Genomic_DNA"/>
</dbReference>
<reference evidence="1" key="1">
    <citation type="submission" date="2021-06" db="EMBL/GenBank/DDBJ databases">
        <authorList>
            <person name="Hodson N. C."/>
            <person name="Mongue J. A."/>
            <person name="Jaron S. K."/>
        </authorList>
    </citation>
    <scope>NUCLEOTIDE SEQUENCE</scope>
</reference>
<accession>A0A8J2KUU9</accession>
<dbReference type="Proteomes" id="UP000708208">
    <property type="component" value="Unassembled WGS sequence"/>
</dbReference>
<dbReference type="AlphaFoldDB" id="A0A8J2KUU9"/>
<name>A0A8J2KUU9_9HEXA</name>